<evidence type="ECO:0000313" key="2">
    <source>
        <dbReference type="EMBL" id="CAF4341013.1"/>
    </source>
</evidence>
<dbReference type="EMBL" id="CAJOBJ010073038">
    <property type="protein sequence ID" value="CAF4468958.1"/>
    <property type="molecule type" value="Genomic_DNA"/>
</dbReference>
<evidence type="ECO:0000256" key="1">
    <source>
        <dbReference type="ARBA" id="ARBA00038101"/>
    </source>
</evidence>
<gene>
    <name evidence="2" type="ORF">BYL167_LOCUS29115</name>
    <name evidence="3" type="ORF">GIL414_LOCUS33163</name>
    <name evidence="4" type="ORF">GIL414_LOCUS33244</name>
</gene>
<dbReference type="Gene3D" id="1.25.40.10">
    <property type="entry name" value="Tetratricopeptide repeat domain"/>
    <property type="match status" value="1"/>
</dbReference>
<dbReference type="GO" id="GO:0036503">
    <property type="term" value="P:ERAD pathway"/>
    <property type="evidence" value="ECO:0007669"/>
    <property type="project" value="TreeGrafter"/>
</dbReference>
<accession>A0A8S2X0F1</accession>
<sequence>LSADQGYVEGQLMLGIMYYKGEGVKRDYKMAIKCFQAASQSGHALGYYNLGQMHATGTGVLRSCTTATELFKNVAERGKWSSMFIE</sequence>
<dbReference type="AlphaFoldDB" id="A0A8S2X0F1"/>
<dbReference type="Proteomes" id="UP000681967">
    <property type="component" value="Unassembled WGS sequence"/>
</dbReference>
<dbReference type="PANTHER" id="PTHR11102:SF147">
    <property type="entry name" value="SEL1L ADAPTOR SUBUNIT OF ERAD E3 UBIQUITIN LIGASE"/>
    <property type="match status" value="1"/>
</dbReference>
<feature type="non-terminal residue" evidence="4">
    <location>
        <position position="1"/>
    </location>
</feature>
<dbReference type="SUPFAM" id="SSF81901">
    <property type="entry name" value="HCP-like"/>
    <property type="match status" value="1"/>
</dbReference>
<protein>
    <submittedName>
        <fullName evidence="4">Uncharacterized protein</fullName>
    </submittedName>
</protein>
<dbReference type="EMBL" id="CAJOBH010043376">
    <property type="protein sequence ID" value="CAF4341013.1"/>
    <property type="molecule type" value="Genomic_DNA"/>
</dbReference>
<dbReference type="Proteomes" id="UP000681720">
    <property type="component" value="Unassembled WGS sequence"/>
</dbReference>
<dbReference type="PANTHER" id="PTHR11102">
    <property type="entry name" value="SEL-1-LIKE PROTEIN"/>
    <property type="match status" value="1"/>
</dbReference>
<dbReference type="EMBL" id="CAJOBJ010072658">
    <property type="protein sequence ID" value="CAF4467261.1"/>
    <property type="molecule type" value="Genomic_DNA"/>
</dbReference>
<feature type="non-terminal residue" evidence="4">
    <location>
        <position position="86"/>
    </location>
</feature>
<comment type="similarity">
    <text evidence="1">Belongs to the sel-1 family.</text>
</comment>
<reference evidence="4" key="1">
    <citation type="submission" date="2021-02" db="EMBL/GenBank/DDBJ databases">
        <authorList>
            <person name="Nowell W R."/>
        </authorList>
    </citation>
    <scope>NUCLEOTIDE SEQUENCE</scope>
</reference>
<name>A0A8S2X0F1_9BILA</name>
<dbReference type="SMART" id="SM00671">
    <property type="entry name" value="SEL1"/>
    <property type="match status" value="2"/>
</dbReference>
<comment type="caution">
    <text evidence="4">The sequence shown here is derived from an EMBL/GenBank/DDBJ whole genome shotgun (WGS) entry which is preliminary data.</text>
</comment>
<proteinExistence type="inferred from homology"/>
<dbReference type="Pfam" id="PF08238">
    <property type="entry name" value="Sel1"/>
    <property type="match status" value="2"/>
</dbReference>
<dbReference type="InterPro" id="IPR006597">
    <property type="entry name" value="Sel1-like"/>
</dbReference>
<evidence type="ECO:0000313" key="5">
    <source>
        <dbReference type="Proteomes" id="UP000681720"/>
    </source>
</evidence>
<organism evidence="4 5">
    <name type="scientific">Rotaria magnacalcarata</name>
    <dbReference type="NCBI Taxonomy" id="392030"/>
    <lineage>
        <taxon>Eukaryota</taxon>
        <taxon>Metazoa</taxon>
        <taxon>Spiralia</taxon>
        <taxon>Gnathifera</taxon>
        <taxon>Rotifera</taxon>
        <taxon>Eurotatoria</taxon>
        <taxon>Bdelloidea</taxon>
        <taxon>Philodinida</taxon>
        <taxon>Philodinidae</taxon>
        <taxon>Rotaria</taxon>
    </lineage>
</organism>
<dbReference type="GO" id="GO:0005789">
    <property type="term" value="C:endoplasmic reticulum membrane"/>
    <property type="evidence" value="ECO:0007669"/>
    <property type="project" value="TreeGrafter"/>
</dbReference>
<evidence type="ECO:0000313" key="3">
    <source>
        <dbReference type="EMBL" id="CAF4467261.1"/>
    </source>
</evidence>
<evidence type="ECO:0000313" key="4">
    <source>
        <dbReference type="EMBL" id="CAF4468958.1"/>
    </source>
</evidence>
<dbReference type="InterPro" id="IPR050767">
    <property type="entry name" value="Sel1_AlgK"/>
</dbReference>
<dbReference type="InterPro" id="IPR011990">
    <property type="entry name" value="TPR-like_helical_dom_sf"/>
</dbReference>